<evidence type="ECO:0000256" key="1">
    <source>
        <dbReference type="SAM" id="Coils"/>
    </source>
</evidence>
<keyword evidence="3" id="KW-1185">Reference proteome</keyword>
<sequence length="254" mass="28335">MDLVAKLEHQVREADEAQQIADRLSEAFEELLDEIRQVCSTVSEIRFELDGYIADCDFEAVQRSTYELRGATDGDSLLPVLRQALMLQALRDGGMLPDLGVIEQLPELPAEELAHPTLTLEVLLRDSEKGFNEREASLRRIWCEEGEEADLEDALQDARAEAIRDRANRAGRHLMELCEYIIEELCPELEVSAENGNVMGALETLAAIDAAGREAGPAYKVYEVALSEKYKNSPHPLGVVDEHPTLFEISLGTR</sequence>
<comment type="caution">
    <text evidence="2">The sequence shown here is derived from an EMBL/GenBank/DDBJ whole genome shotgun (WGS) entry which is preliminary data.</text>
</comment>
<dbReference type="STRING" id="1428628.WN71_010710"/>
<evidence type="ECO:0000313" key="2">
    <source>
        <dbReference type="EMBL" id="OIJ67824.1"/>
    </source>
</evidence>
<gene>
    <name evidence="2" type="ORF">WN71_010710</name>
</gene>
<feature type="coiled-coil region" evidence="1">
    <location>
        <begin position="7"/>
        <end position="34"/>
    </location>
</feature>
<organism evidence="2 3">
    <name type="scientific">Streptomyces mangrovisoli</name>
    <dbReference type="NCBI Taxonomy" id="1428628"/>
    <lineage>
        <taxon>Bacteria</taxon>
        <taxon>Bacillati</taxon>
        <taxon>Actinomycetota</taxon>
        <taxon>Actinomycetes</taxon>
        <taxon>Kitasatosporales</taxon>
        <taxon>Streptomycetaceae</taxon>
        <taxon>Streptomyces</taxon>
    </lineage>
</organism>
<proteinExistence type="predicted"/>
<reference evidence="2" key="1">
    <citation type="submission" date="2016-10" db="EMBL/GenBank/DDBJ databases">
        <title>Genome sequence of Streptomyces mangrovisoli MUSC 149.</title>
        <authorList>
            <person name="Lee L.-H."/>
            <person name="Ser H.-L."/>
        </authorList>
    </citation>
    <scope>NUCLEOTIDE SEQUENCE [LARGE SCALE GENOMIC DNA]</scope>
    <source>
        <strain evidence="2">MUSC 149</strain>
    </source>
</reference>
<evidence type="ECO:0000313" key="3">
    <source>
        <dbReference type="Proteomes" id="UP000034196"/>
    </source>
</evidence>
<dbReference type="Proteomes" id="UP000034196">
    <property type="component" value="Unassembled WGS sequence"/>
</dbReference>
<name>A0A1J4NZQ4_9ACTN</name>
<protein>
    <submittedName>
        <fullName evidence="2">Uncharacterized protein</fullName>
    </submittedName>
</protein>
<dbReference type="EMBL" id="LAVA02000021">
    <property type="protein sequence ID" value="OIJ67824.1"/>
    <property type="molecule type" value="Genomic_DNA"/>
</dbReference>
<dbReference type="AlphaFoldDB" id="A0A1J4NZQ4"/>
<accession>A0A1J4NZQ4</accession>
<keyword evidence="1" id="KW-0175">Coiled coil</keyword>